<dbReference type="SUPFAM" id="SSF54001">
    <property type="entry name" value="Cysteine proteinases"/>
    <property type="match status" value="1"/>
</dbReference>
<dbReference type="Gene3D" id="3.10.620.30">
    <property type="match status" value="1"/>
</dbReference>
<dbReference type="InterPro" id="IPR038765">
    <property type="entry name" value="Papain-like_cys_pep_sf"/>
</dbReference>
<name>A0A7W9KD83_9PSEU</name>
<feature type="domain" description="Transglutaminase-like" evidence="2">
    <location>
        <begin position="98"/>
        <end position="152"/>
    </location>
</feature>
<accession>A0A7W9KD83</accession>
<gene>
    <name evidence="3" type="ORF">BJ998_001239</name>
</gene>
<feature type="region of interest" description="Disordered" evidence="1">
    <location>
        <begin position="1"/>
        <end position="22"/>
    </location>
</feature>
<proteinExistence type="predicted"/>
<evidence type="ECO:0000256" key="1">
    <source>
        <dbReference type="SAM" id="MobiDB-lite"/>
    </source>
</evidence>
<dbReference type="InterPro" id="IPR002931">
    <property type="entry name" value="Transglutaminase-like"/>
</dbReference>
<dbReference type="Pfam" id="PF01841">
    <property type="entry name" value="Transglut_core"/>
    <property type="match status" value="1"/>
</dbReference>
<dbReference type="EMBL" id="JACHIR010000001">
    <property type="protein sequence ID" value="MBB5890043.1"/>
    <property type="molecule type" value="Genomic_DNA"/>
</dbReference>
<dbReference type="RefSeq" id="WP_312889949.1">
    <property type="nucleotide sequence ID" value="NZ_JACHIR010000001.1"/>
</dbReference>
<comment type="caution">
    <text evidence="3">The sequence shown here is derived from an EMBL/GenBank/DDBJ whole genome shotgun (WGS) entry which is preliminary data.</text>
</comment>
<evidence type="ECO:0000259" key="2">
    <source>
        <dbReference type="Pfam" id="PF01841"/>
    </source>
</evidence>
<keyword evidence="4" id="KW-1185">Reference proteome</keyword>
<reference evidence="3 4" key="1">
    <citation type="submission" date="2020-08" db="EMBL/GenBank/DDBJ databases">
        <title>Sequencing the genomes of 1000 actinobacteria strains.</title>
        <authorList>
            <person name="Klenk H.-P."/>
        </authorList>
    </citation>
    <scope>NUCLEOTIDE SEQUENCE [LARGE SCALE GENOMIC DNA]</scope>
    <source>
        <strain evidence="3 4">DSM 43851</strain>
    </source>
</reference>
<dbReference type="AlphaFoldDB" id="A0A7W9KD83"/>
<evidence type="ECO:0000313" key="4">
    <source>
        <dbReference type="Proteomes" id="UP000585638"/>
    </source>
</evidence>
<sequence length="298" mass="32951">MSGRRPVTMDYATQSPFSDPGRHSDWLDGTPADFAALRDIASGLVFHHWGNGDPTDHGFAPSRFPEIDLRYAEAMLGRLRELNPSLAAERRPTERILGCCRDFTLLYVTLLRHHHIPARSRVGFGNYLVPGWHLDHVVAEVWDGSRWRLVDPQFAAANPLPLDVLHVPRDRFLVAADAWCALRSGTLDPATVVVSPDLSEPFLRGLPYARHNLALDLAALTKHEMILWDIWGSMNLDPAVSDTDALRADSVAAIDPDDSAALRAAFDSPDFRIPPVIRTLSPTTRTLTEVPLPPASPA</sequence>
<organism evidence="3 4">
    <name type="scientific">Kutzneria kofuensis</name>
    <dbReference type="NCBI Taxonomy" id="103725"/>
    <lineage>
        <taxon>Bacteria</taxon>
        <taxon>Bacillati</taxon>
        <taxon>Actinomycetota</taxon>
        <taxon>Actinomycetes</taxon>
        <taxon>Pseudonocardiales</taxon>
        <taxon>Pseudonocardiaceae</taxon>
        <taxon>Kutzneria</taxon>
    </lineage>
</organism>
<dbReference type="Proteomes" id="UP000585638">
    <property type="component" value="Unassembled WGS sequence"/>
</dbReference>
<protein>
    <recommendedName>
        <fullName evidence="2">Transglutaminase-like domain-containing protein</fullName>
    </recommendedName>
</protein>
<evidence type="ECO:0000313" key="3">
    <source>
        <dbReference type="EMBL" id="MBB5890043.1"/>
    </source>
</evidence>